<evidence type="ECO:0000313" key="1">
    <source>
        <dbReference type="EMBL" id="CAF4460759.1"/>
    </source>
</evidence>
<evidence type="ECO:0000313" key="5">
    <source>
        <dbReference type="Proteomes" id="UP000681967"/>
    </source>
</evidence>
<gene>
    <name evidence="1" type="ORF">BYL167_LOCUS34189</name>
    <name evidence="2" type="ORF">BYL167_LOCUS45845</name>
    <name evidence="3" type="ORF">GIL414_LOCUS54075</name>
    <name evidence="4" type="ORF">GIL414_LOCUS55224</name>
</gene>
<comment type="caution">
    <text evidence="2">The sequence shown here is derived from an EMBL/GenBank/DDBJ whole genome shotgun (WGS) entry which is preliminary data.</text>
</comment>
<reference evidence="2" key="1">
    <citation type="submission" date="2021-02" db="EMBL/GenBank/DDBJ databases">
        <authorList>
            <person name="Nowell W R."/>
        </authorList>
    </citation>
    <scope>NUCLEOTIDE SEQUENCE</scope>
</reference>
<dbReference type="EMBL" id="CAJOBH010068598">
    <property type="protein sequence ID" value="CAF4460759.1"/>
    <property type="molecule type" value="Genomic_DNA"/>
</dbReference>
<feature type="non-terminal residue" evidence="2">
    <location>
        <position position="80"/>
    </location>
</feature>
<dbReference type="EMBL" id="CAJOBJ010195561">
    <property type="protein sequence ID" value="CAF4967527.1"/>
    <property type="molecule type" value="Genomic_DNA"/>
</dbReference>
<dbReference type="AlphaFoldDB" id="A0A8S3AKS5"/>
<evidence type="ECO:0000313" key="4">
    <source>
        <dbReference type="EMBL" id="CAF4967527.1"/>
    </source>
</evidence>
<sequence length="80" mass="8618">SWRVADDTTSPLVVEIFQRHAWRYTFYTPLCTSATIPSGQPILGSTAGYNIICISTCPAGLTILGSVAVPCTGFNMGEQY</sequence>
<dbReference type="EMBL" id="CAJOBH010128279">
    <property type="protein sequence ID" value="CAF4744654.1"/>
    <property type="molecule type" value="Genomic_DNA"/>
</dbReference>
<dbReference type="Proteomes" id="UP000681720">
    <property type="component" value="Unassembled WGS sequence"/>
</dbReference>
<name>A0A8S3AKS5_9BILA</name>
<dbReference type="Proteomes" id="UP000681967">
    <property type="component" value="Unassembled WGS sequence"/>
</dbReference>
<organism evidence="2 5">
    <name type="scientific">Rotaria magnacalcarata</name>
    <dbReference type="NCBI Taxonomy" id="392030"/>
    <lineage>
        <taxon>Eukaryota</taxon>
        <taxon>Metazoa</taxon>
        <taxon>Spiralia</taxon>
        <taxon>Gnathifera</taxon>
        <taxon>Rotifera</taxon>
        <taxon>Eurotatoria</taxon>
        <taxon>Bdelloidea</taxon>
        <taxon>Philodinida</taxon>
        <taxon>Philodinidae</taxon>
        <taxon>Rotaria</taxon>
    </lineage>
</organism>
<dbReference type="EMBL" id="CAJOBJ010188839">
    <property type="protein sequence ID" value="CAF4946114.1"/>
    <property type="molecule type" value="Genomic_DNA"/>
</dbReference>
<feature type="non-terminal residue" evidence="2">
    <location>
        <position position="1"/>
    </location>
</feature>
<evidence type="ECO:0000313" key="2">
    <source>
        <dbReference type="EMBL" id="CAF4744654.1"/>
    </source>
</evidence>
<evidence type="ECO:0000313" key="3">
    <source>
        <dbReference type="EMBL" id="CAF4946114.1"/>
    </source>
</evidence>
<protein>
    <submittedName>
        <fullName evidence="2">Uncharacterized protein</fullName>
    </submittedName>
</protein>
<proteinExistence type="predicted"/>
<accession>A0A8S3AKS5</accession>